<evidence type="ECO:0000256" key="9">
    <source>
        <dbReference type="ARBA" id="ARBA00023315"/>
    </source>
</evidence>
<evidence type="ECO:0000259" key="16">
    <source>
        <dbReference type="Pfam" id="PF08545"/>
    </source>
</evidence>
<comment type="subunit">
    <text evidence="14">Homodimer.</text>
</comment>
<evidence type="ECO:0000256" key="11">
    <source>
        <dbReference type="ARBA" id="ARBA00052407"/>
    </source>
</evidence>
<dbReference type="FunFam" id="3.40.47.10:FF:000004">
    <property type="entry name" value="3-oxoacyl-[acyl-carrier-protein] synthase 3"/>
    <property type="match status" value="1"/>
</dbReference>
<comment type="similarity">
    <text evidence="2 14">Belongs to the thiolase-like superfamily. FabH family.</text>
</comment>
<feature type="active site" evidence="14">
    <location>
        <position position="251"/>
    </location>
</feature>
<comment type="function">
    <text evidence="14">Catalyzes the condensation reaction of fatty acid synthesis by the addition to an acyl acceptor of two carbons from malonyl-ACP. Catalyzes the first condensation reaction which initiates fatty acid synthesis and may therefore play a role in governing the total rate of fatty acid production. Possesses both acetoacetyl-ACP synthase and acetyl transacylase activities. Its substrate specificity determines the biosynthesis of branched-chain and/or straight-chain of fatty acids.</text>
</comment>
<dbReference type="SUPFAM" id="SSF53901">
    <property type="entry name" value="Thiolase-like"/>
    <property type="match status" value="1"/>
</dbReference>
<name>A0A939KLH3_9CLOT</name>
<dbReference type="EMBL" id="JAFNJU010000009">
    <property type="protein sequence ID" value="MBO1265680.1"/>
    <property type="molecule type" value="Genomic_DNA"/>
</dbReference>
<evidence type="ECO:0000259" key="15">
    <source>
        <dbReference type="Pfam" id="PF08541"/>
    </source>
</evidence>
<evidence type="ECO:0000256" key="5">
    <source>
        <dbReference type="ARBA" id="ARBA00022679"/>
    </source>
</evidence>
<dbReference type="Proteomes" id="UP000664218">
    <property type="component" value="Unassembled WGS sequence"/>
</dbReference>
<dbReference type="CDD" id="cd00830">
    <property type="entry name" value="KAS_III"/>
    <property type="match status" value="1"/>
</dbReference>
<dbReference type="InterPro" id="IPR004655">
    <property type="entry name" value="FabH"/>
</dbReference>
<dbReference type="GO" id="GO:0006633">
    <property type="term" value="P:fatty acid biosynthetic process"/>
    <property type="evidence" value="ECO:0007669"/>
    <property type="project" value="UniProtKB-UniRule"/>
</dbReference>
<dbReference type="GO" id="GO:0044550">
    <property type="term" value="P:secondary metabolite biosynthetic process"/>
    <property type="evidence" value="ECO:0007669"/>
    <property type="project" value="TreeGrafter"/>
</dbReference>
<reference evidence="17" key="1">
    <citation type="submission" date="2021-03" db="EMBL/GenBank/DDBJ databases">
        <title>Proteiniclasticum marinus sp. nov., isolated from tidal flat sediment.</title>
        <authorList>
            <person name="Namirimu T."/>
            <person name="Yang J.-A."/>
            <person name="Yang S.-H."/>
            <person name="Kim Y.-J."/>
            <person name="Kwon K.K."/>
        </authorList>
    </citation>
    <scope>NUCLEOTIDE SEQUENCE</scope>
    <source>
        <strain evidence="17">SCR006</strain>
    </source>
</reference>
<dbReference type="InterPro" id="IPR016039">
    <property type="entry name" value="Thiolase-like"/>
</dbReference>
<comment type="catalytic activity">
    <reaction evidence="11">
        <text>(2S)-2-methylbutanoyl-CoA + malonyl-[ACP] + H(+) = (4S)-4-methyl-3-oxohexanoyl-[ACP] + CO2 + CoA</text>
        <dbReference type="Rhea" id="RHEA:42276"/>
        <dbReference type="Rhea" id="RHEA-COMP:9623"/>
        <dbReference type="Rhea" id="RHEA-COMP:17148"/>
        <dbReference type="ChEBI" id="CHEBI:15378"/>
        <dbReference type="ChEBI" id="CHEBI:16526"/>
        <dbReference type="ChEBI" id="CHEBI:57287"/>
        <dbReference type="ChEBI" id="CHEBI:78449"/>
        <dbReference type="ChEBI" id="CHEBI:88166"/>
        <dbReference type="ChEBI" id="CHEBI:167462"/>
        <dbReference type="EC" id="2.3.1.300"/>
    </reaction>
    <physiologicalReaction direction="left-to-right" evidence="11">
        <dbReference type="Rhea" id="RHEA:42277"/>
    </physiologicalReaction>
</comment>
<accession>A0A939KLH3</accession>
<evidence type="ECO:0000256" key="2">
    <source>
        <dbReference type="ARBA" id="ARBA00008642"/>
    </source>
</evidence>
<keyword evidence="9 14" id="KW-0012">Acyltransferase</keyword>
<dbReference type="GO" id="GO:0004315">
    <property type="term" value="F:3-oxoacyl-[acyl-carrier-protein] synthase activity"/>
    <property type="evidence" value="ECO:0007669"/>
    <property type="project" value="InterPro"/>
</dbReference>
<keyword evidence="8 14" id="KW-0275">Fatty acid biosynthesis</keyword>
<organism evidence="17 18">
    <name type="scientific">Proteiniclasticum aestuarii</name>
    <dbReference type="NCBI Taxonomy" id="2817862"/>
    <lineage>
        <taxon>Bacteria</taxon>
        <taxon>Bacillati</taxon>
        <taxon>Bacillota</taxon>
        <taxon>Clostridia</taxon>
        <taxon>Eubacteriales</taxon>
        <taxon>Clostridiaceae</taxon>
        <taxon>Proteiniclasticum</taxon>
    </lineage>
</organism>
<dbReference type="NCBIfam" id="NF006829">
    <property type="entry name" value="PRK09352.1"/>
    <property type="match status" value="1"/>
</dbReference>
<evidence type="ECO:0000256" key="6">
    <source>
        <dbReference type="ARBA" id="ARBA00022832"/>
    </source>
</evidence>
<evidence type="ECO:0000256" key="7">
    <source>
        <dbReference type="ARBA" id="ARBA00023098"/>
    </source>
</evidence>
<evidence type="ECO:0000256" key="14">
    <source>
        <dbReference type="HAMAP-Rule" id="MF_01815"/>
    </source>
</evidence>
<dbReference type="InterPro" id="IPR013747">
    <property type="entry name" value="ACP_syn_III_C"/>
</dbReference>
<feature type="domain" description="Beta-ketoacyl-[acyl-carrier-protein] synthase III N-terminal" evidence="16">
    <location>
        <begin position="110"/>
        <end position="184"/>
    </location>
</feature>
<dbReference type="InterPro" id="IPR013751">
    <property type="entry name" value="ACP_syn_III_N"/>
</dbReference>
<evidence type="ECO:0000256" key="1">
    <source>
        <dbReference type="ARBA" id="ARBA00005194"/>
    </source>
</evidence>
<gene>
    <name evidence="14" type="primary">fabH</name>
    <name evidence="17" type="ORF">J3A84_11630</name>
</gene>
<comment type="catalytic activity">
    <reaction evidence="12">
        <text>2-methylpropanoyl-CoA + malonyl-[ACP] + H(+) = 4-methyl-3-oxopentanoyl-[ACP] + CO2 + CoA</text>
        <dbReference type="Rhea" id="RHEA:42268"/>
        <dbReference type="Rhea" id="RHEA-COMP:9623"/>
        <dbReference type="Rhea" id="RHEA-COMP:9940"/>
        <dbReference type="ChEBI" id="CHEBI:15378"/>
        <dbReference type="ChEBI" id="CHEBI:16526"/>
        <dbReference type="ChEBI" id="CHEBI:57287"/>
        <dbReference type="ChEBI" id="CHEBI:57338"/>
        <dbReference type="ChEBI" id="CHEBI:78449"/>
        <dbReference type="ChEBI" id="CHEBI:78820"/>
        <dbReference type="EC" id="2.3.1.300"/>
    </reaction>
    <physiologicalReaction direction="left-to-right" evidence="12">
        <dbReference type="Rhea" id="RHEA:42269"/>
    </physiologicalReaction>
</comment>
<comment type="catalytic activity">
    <reaction evidence="13">
        <text>3-methylbutanoyl-CoA + malonyl-[ACP] + H(+) = 5-methyl-3-oxohexanoyl-[ACP] + CO2 + CoA</text>
        <dbReference type="Rhea" id="RHEA:42272"/>
        <dbReference type="Rhea" id="RHEA-COMP:9623"/>
        <dbReference type="Rhea" id="RHEA-COMP:9941"/>
        <dbReference type="ChEBI" id="CHEBI:15378"/>
        <dbReference type="ChEBI" id="CHEBI:16526"/>
        <dbReference type="ChEBI" id="CHEBI:57287"/>
        <dbReference type="ChEBI" id="CHEBI:57345"/>
        <dbReference type="ChEBI" id="CHEBI:78449"/>
        <dbReference type="ChEBI" id="CHEBI:78822"/>
        <dbReference type="EC" id="2.3.1.300"/>
    </reaction>
    <physiologicalReaction direction="left-to-right" evidence="13">
        <dbReference type="Rhea" id="RHEA:42273"/>
    </physiologicalReaction>
</comment>
<keyword evidence="7 14" id="KW-0443">Lipid metabolism</keyword>
<dbReference type="HAMAP" id="MF_01815">
    <property type="entry name" value="FabH"/>
    <property type="match status" value="1"/>
</dbReference>
<dbReference type="Gene3D" id="3.40.47.10">
    <property type="match status" value="1"/>
</dbReference>
<evidence type="ECO:0000256" key="3">
    <source>
        <dbReference type="ARBA" id="ARBA00022490"/>
    </source>
</evidence>
<evidence type="ECO:0000256" key="12">
    <source>
        <dbReference type="ARBA" id="ARBA00052467"/>
    </source>
</evidence>
<dbReference type="NCBIfam" id="TIGR00747">
    <property type="entry name" value="fabH"/>
    <property type="match status" value="1"/>
</dbReference>
<sequence>MGGSLVARIIGTGSYLPKRIMTNKEMEAYVDTTDEWIVTRTGIRQRHLSDETENTGDLGYVAAEAALHNAGISAVEIDYILVATTTPHSLVPNTSCYIQDKLGAVNAACLDLNAACSGFIYGLEVADALLKSDHIHHILVIGSEVLSKITDFTDRATCVLFGDGAGAAVLAKGDGIRGIVSGADGAKGACLNTRDFPVNNIVAEGSKEPQLIRMDGKEVYKFAVNILPEALKAAVSRGNGNLAQLDHIVPHQANIRIIEAASKRLDISMDKFHVNIQNTGNTSSASIAIALDELSRSGKLVNGQKLALVGFGGGLTYGAVYLEWNM</sequence>
<keyword evidence="3 14" id="KW-0963">Cytoplasm</keyword>
<keyword evidence="18" id="KW-1185">Reference proteome</keyword>
<feature type="active site" evidence="14">
    <location>
        <position position="281"/>
    </location>
</feature>
<keyword evidence="5 14" id="KW-0808">Transferase</keyword>
<evidence type="ECO:0000313" key="18">
    <source>
        <dbReference type="Proteomes" id="UP000664218"/>
    </source>
</evidence>
<evidence type="ECO:0000313" key="17">
    <source>
        <dbReference type="EMBL" id="MBO1265680.1"/>
    </source>
</evidence>
<evidence type="ECO:0000256" key="8">
    <source>
        <dbReference type="ARBA" id="ARBA00023160"/>
    </source>
</evidence>
<comment type="subcellular location">
    <subcellularLocation>
        <location evidence="14">Cytoplasm</location>
    </subcellularLocation>
</comment>
<keyword evidence="14" id="KW-0511">Multifunctional enzyme</keyword>
<evidence type="ECO:0000256" key="4">
    <source>
        <dbReference type="ARBA" id="ARBA00022516"/>
    </source>
</evidence>
<protein>
    <recommendedName>
        <fullName evidence="14">Beta-ketoacyl-[acyl-carrier-protein] synthase III</fullName>
        <shortName evidence="14">Beta-ketoacyl-ACP synthase III</shortName>
        <shortName evidence="14">KAS III</shortName>
        <ecNumber evidence="14">2.3.1.180</ecNumber>
    </recommendedName>
    <alternativeName>
        <fullName evidence="14">3-oxoacyl-[acyl-carrier-protein] synthase 3</fullName>
    </alternativeName>
    <alternativeName>
        <fullName evidence="14">3-oxoacyl-[acyl-carrier-protein] synthase III</fullName>
    </alternativeName>
</protein>
<feature type="domain" description="Beta-ketoacyl-[acyl-carrier-protein] synthase III C-terminal" evidence="15">
    <location>
        <begin position="241"/>
        <end position="324"/>
    </location>
</feature>
<keyword evidence="6 14" id="KW-0276">Fatty acid metabolism</keyword>
<keyword evidence="4 14" id="KW-0444">Lipid biosynthesis</keyword>
<comment type="catalytic activity">
    <reaction evidence="10">
        <text>malonyl-[ACP] + acetyl-CoA + H(+) = 3-oxobutanoyl-[ACP] + CO2 + CoA</text>
        <dbReference type="Rhea" id="RHEA:12080"/>
        <dbReference type="Rhea" id="RHEA-COMP:9623"/>
        <dbReference type="Rhea" id="RHEA-COMP:9625"/>
        <dbReference type="ChEBI" id="CHEBI:15378"/>
        <dbReference type="ChEBI" id="CHEBI:16526"/>
        <dbReference type="ChEBI" id="CHEBI:57287"/>
        <dbReference type="ChEBI" id="CHEBI:57288"/>
        <dbReference type="ChEBI" id="CHEBI:78449"/>
        <dbReference type="ChEBI" id="CHEBI:78450"/>
        <dbReference type="EC" id="2.3.1.180"/>
    </reaction>
    <physiologicalReaction direction="left-to-right" evidence="10">
        <dbReference type="Rhea" id="RHEA:12081"/>
    </physiologicalReaction>
</comment>
<comment type="domain">
    <text evidence="14">The last Arg residue of the ACP-binding site is essential for the weak association between ACP/AcpP and FabH.</text>
</comment>
<evidence type="ECO:0000256" key="13">
    <source>
        <dbReference type="ARBA" id="ARBA00052985"/>
    </source>
</evidence>
<evidence type="ECO:0000256" key="10">
    <source>
        <dbReference type="ARBA" id="ARBA00051096"/>
    </source>
</evidence>
<comment type="caution">
    <text evidence="17">The sequence shown here is derived from an EMBL/GenBank/DDBJ whole genome shotgun (WGS) entry which is preliminary data.</text>
</comment>
<dbReference type="PANTHER" id="PTHR34069:SF2">
    <property type="entry name" value="BETA-KETOACYL-[ACYL-CARRIER-PROTEIN] SYNTHASE III"/>
    <property type="match status" value="1"/>
</dbReference>
<feature type="region of interest" description="ACP-binding" evidence="14">
    <location>
        <begin position="252"/>
        <end position="256"/>
    </location>
</feature>
<comment type="pathway">
    <text evidence="1 14">Lipid metabolism; fatty acid biosynthesis.</text>
</comment>
<dbReference type="Pfam" id="PF08545">
    <property type="entry name" value="ACP_syn_III"/>
    <property type="match status" value="1"/>
</dbReference>
<dbReference type="EC" id="2.3.1.180" evidence="14"/>
<dbReference type="AlphaFoldDB" id="A0A939KLH3"/>
<dbReference type="PANTHER" id="PTHR34069">
    <property type="entry name" value="3-OXOACYL-[ACYL-CARRIER-PROTEIN] SYNTHASE 3"/>
    <property type="match status" value="1"/>
</dbReference>
<dbReference type="GO" id="GO:0033818">
    <property type="term" value="F:beta-ketoacyl-acyl-carrier-protein synthase III activity"/>
    <property type="evidence" value="ECO:0007669"/>
    <property type="project" value="UniProtKB-UniRule"/>
</dbReference>
<dbReference type="Pfam" id="PF08541">
    <property type="entry name" value="ACP_syn_III_C"/>
    <property type="match status" value="1"/>
</dbReference>
<proteinExistence type="inferred from homology"/>
<feature type="active site" evidence="14">
    <location>
        <position position="116"/>
    </location>
</feature>
<dbReference type="GO" id="GO:0005737">
    <property type="term" value="C:cytoplasm"/>
    <property type="evidence" value="ECO:0007669"/>
    <property type="project" value="UniProtKB-SubCell"/>
</dbReference>